<dbReference type="RefSeq" id="WP_145083895.1">
    <property type="nucleotide sequence ID" value="NZ_CP036298.1"/>
</dbReference>
<evidence type="ECO:0000313" key="2">
    <source>
        <dbReference type="EMBL" id="QDV27072.1"/>
    </source>
</evidence>
<accession>A0A518GEQ0</accession>
<feature type="transmembrane region" description="Helical" evidence="1">
    <location>
        <begin position="167"/>
        <end position="191"/>
    </location>
</feature>
<dbReference type="KEGG" id="ahel:Q31a_54530"/>
<proteinExistence type="predicted"/>
<sequence length="208" mass="23375">MEAEEEAINPYALAISDDHEPFEQSKANEPRPPRRSWLQSILVWSAVCIISAAPSFFWGLTIANNQILAMATGIAIFIAAYTIADQITQRHPWRARRIIRQVLKTGYISRIVITVIFPVGAWLDMICGLFSVGLTNRLRHSNWGDNFPRTRDGQDAMTFVDCLLTTLIQGVLLNLVLLAYMLVIAAMILSITQLQRSWPSQDPPPPTE</sequence>
<feature type="transmembrane region" description="Helical" evidence="1">
    <location>
        <begin position="107"/>
        <end position="132"/>
    </location>
</feature>
<feature type="transmembrane region" description="Helical" evidence="1">
    <location>
        <begin position="67"/>
        <end position="87"/>
    </location>
</feature>
<feature type="transmembrane region" description="Helical" evidence="1">
    <location>
        <begin position="41"/>
        <end position="61"/>
    </location>
</feature>
<keyword evidence="1" id="KW-0812">Transmembrane</keyword>
<organism evidence="2 3">
    <name type="scientific">Aureliella helgolandensis</name>
    <dbReference type="NCBI Taxonomy" id="2527968"/>
    <lineage>
        <taxon>Bacteria</taxon>
        <taxon>Pseudomonadati</taxon>
        <taxon>Planctomycetota</taxon>
        <taxon>Planctomycetia</taxon>
        <taxon>Pirellulales</taxon>
        <taxon>Pirellulaceae</taxon>
        <taxon>Aureliella</taxon>
    </lineage>
</organism>
<name>A0A518GEQ0_9BACT</name>
<protein>
    <submittedName>
        <fullName evidence="2">Uncharacterized protein</fullName>
    </submittedName>
</protein>
<keyword evidence="3" id="KW-1185">Reference proteome</keyword>
<evidence type="ECO:0000256" key="1">
    <source>
        <dbReference type="SAM" id="Phobius"/>
    </source>
</evidence>
<gene>
    <name evidence="2" type="ORF">Q31a_54530</name>
</gene>
<keyword evidence="1" id="KW-1133">Transmembrane helix</keyword>
<dbReference type="EMBL" id="CP036298">
    <property type="protein sequence ID" value="QDV27072.1"/>
    <property type="molecule type" value="Genomic_DNA"/>
</dbReference>
<dbReference type="OrthoDB" id="292557at2"/>
<evidence type="ECO:0000313" key="3">
    <source>
        <dbReference type="Proteomes" id="UP000318017"/>
    </source>
</evidence>
<keyword evidence="1" id="KW-0472">Membrane</keyword>
<dbReference type="Proteomes" id="UP000318017">
    <property type="component" value="Chromosome"/>
</dbReference>
<dbReference type="AlphaFoldDB" id="A0A518GEQ0"/>
<reference evidence="2 3" key="1">
    <citation type="submission" date="2019-02" db="EMBL/GenBank/DDBJ databases">
        <title>Deep-cultivation of Planctomycetes and their phenomic and genomic characterization uncovers novel biology.</title>
        <authorList>
            <person name="Wiegand S."/>
            <person name="Jogler M."/>
            <person name="Boedeker C."/>
            <person name="Pinto D."/>
            <person name="Vollmers J."/>
            <person name="Rivas-Marin E."/>
            <person name="Kohn T."/>
            <person name="Peeters S.H."/>
            <person name="Heuer A."/>
            <person name="Rast P."/>
            <person name="Oberbeckmann S."/>
            <person name="Bunk B."/>
            <person name="Jeske O."/>
            <person name="Meyerdierks A."/>
            <person name="Storesund J.E."/>
            <person name="Kallscheuer N."/>
            <person name="Luecker S."/>
            <person name="Lage O.M."/>
            <person name="Pohl T."/>
            <person name="Merkel B.J."/>
            <person name="Hornburger P."/>
            <person name="Mueller R.-W."/>
            <person name="Bruemmer F."/>
            <person name="Labrenz M."/>
            <person name="Spormann A.M."/>
            <person name="Op den Camp H."/>
            <person name="Overmann J."/>
            <person name="Amann R."/>
            <person name="Jetten M.S.M."/>
            <person name="Mascher T."/>
            <person name="Medema M.H."/>
            <person name="Devos D.P."/>
            <person name="Kaster A.-K."/>
            <person name="Ovreas L."/>
            <person name="Rohde M."/>
            <person name="Galperin M.Y."/>
            <person name="Jogler C."/>
        </authorList>
    </citation>
    <scope>NUCLEOTIDE SEQUENCE [LARGE SCALE GENOMIC DNA]</scope>
    <source>
        <strain evidence="2 3">Q31a</strain>
    </source>
</reference>